<dbReference type="OrthoDB" id="176168at2"/>
<keyword evidence="1" id="KW-1133">Transmembrane helix</keyword>
<sequence length="183" mass="19600">MLEWVTAVSTSVAAVAAVLAVGASLWIVSGDRRRQHLRDRLTDAVSLMAAFEELHALGVADWLAAEATGPAPGSGLERTRAEARFAALLRASSEELPITKGTVFRHIPFGADDEREAAYLAAAPMLGNPETDDDVDMKIRAEIVGVIDGLRAQLSSARVTNVWRGRPLSDGDIGDLERDRGRA</sequence>
<evidence type="ECO:0000313" key="2">
    <source>
        <dbReference type="EMBL" id="SHI54723.1"/>
    </source>
</evidence>
<dbReference type="Proteomes" id="UP000184512">
    <property type="component" value="Unassembled WGS sequence"/>
</dbReference>
<keyword evidence="3" id="KW-1185">Reference proteome</keyword>
<protein>
    <submittedName>
        <fullName evidence="2">Uncharacterized protein</fullName>
    </submittedName>
</protein>
<evidence type="ECO:0000313" key="3">
    <source>
        <dbReference type="Proteomes" id="UP000184512"/>
    </source>
</evidence>
<gene>
    <name evidence="2" type="ORF">SAMN02745244_00579</name>
</gene>
<proteinExistence type="predicted"/>
<dbReference type="EMBL" id="FQZG01000008">
    <property type="protein sequence ID" value="SHI54723.1"/>
    <property type="molecule type" value="Genomic_DNA"/>
</dbReference>
<accession>A0A1M6C1B9</accession>
<organism evidence="2 3">
    <name type="scientific">Tessaracoccus bendigoensis DSM 12906</name>
    <dbReference type="NCBI Taxonomy" id="1123357"/>
    <lineage>
        <taxon>Bacteria</taxon>
        <taxon>Bacillati</taxon>
        <taxon>Actinomycetota</taxon>
        <taxon>Actinomycetes</taxon>
        <taxon>Propionibacteriales</taxon>
        <taxon>Propionibacteriaceae</taxon>
        <taxon>Tessaracoccus</taxon>
    </lineage>
</organism>
<reference evidence="2 3" key="1">
    <citation type="submission" date="2016-11" db="EMBL/GenBank/DDBJ databases">
        <authorList>
            <person name="Jaros S."/>
            <person name="Januszkiewicz K."/>
            <person name="Wedrychowicz H."/>
        </authorList>
    </citation>
    <scope>NUCLEOTIDE SEQUENCE [LARGE SCALE GENOMIC DNA]</scope>
    <source>
        <strain evidence="2 3">DSM 12906</strain>
    </source>
</reference>
<name>A0A1M6C1B9_9ACTN</name>
<dbReference type="AlphaFoldDB" id="A0A1M6C1B9"/>
<dbReference type="RefSeq" id="WP_073186052.1">
    <property type="nucleotide sequence ID" value="NZ_FQZG01000008.1"/>
</dbReference>
<dbReference type="STRING" id="1123357.SAMN02745244_00579"/>
<keyword evidence="1" id="KW-0812">Transmembrane</keyword>
<feature type="transmembrane region" description="Helical" evidence="1">
    <location>
        <begin position="6"/>
        <end position="28"/>
    </location>
</feature>
<evidence type="ECO:0000256" key="1">
    <source>
        <dbReference type="SAM" id="Phobius"/>
    </source>
</evidence>
<keyword evidence="1" id="KW-0472">Membrane</keyword>